<dbReference type="Proteomes" id="UP001260872">
    <property type="component" value="Unassembled WGS sequence"/>
</dbReference>
<comment type="caution">
    <text evidence="1">The sequence shown here is derived from an EMBL/GenBank/DDBJ whole genome shotgun (WGS) entry which is preliminary data.</text>
</comment>
<accession>A0ABU1FRP7</accession>
<reference evidence="2" key="1">
    <citation type="submission" date="2023-07" db="EMBL/GenBank/DDBJ databases">
        <title>Description of three actinobacteria isolated from air of manufacturing shop in a pharmaceutical factory.</title>
        <authorList>
            <person name="Zhang D.-F."/>
        </authorList>
    </citation>
    <scope>NUCLEOTIDE SEQUENCE [LARGE SCALE GENOMIC DNA]</scope>
    <source>
        <strain evidence="2">CCTCC AB 207010</strain>
    </source>
</reference>
<dbReference type="EMBL" id="JAVKGT010000008">
    <property type="protein sequence ID" value="MDR5711331.1"/>
    <property type="molecule type" value="Genomic_DNA"/>
</dbReference>
<protein>
    <submittedName>
        <fullName evidence="1">Uncharacterized protein</fullName>
    </submittedName>
</protein>
<sequence length="108" mass="11373">MISTLVSTSLLAAQRGGPDLGVEQDVEGLAGLPVHDIGFCDVELVEERLVGCAAQRVIDARVDRVAVTSQGQAVLQMGLGLLVLQGAGLDLCFQERQAFSDPLLLSLQ</sequence>
<evidence type="ECO:0000313" key="2">
    <source>
        <dbReference type="Proteomes" id="UP001260872"/>
    </source>
</evidence>
<keyword evidence="2" id="KW-1185">Reference proteome</keyword>
<evidence type="ECO:0000313" key="1">
    <source>
        <dbReference type="EMBL" id="MDR5711331.1"/>
    </source>
</evidence>
<organism evidence="1 2">
    <name type="scientific">Nesterenkonia flava</name>
    <dbReference type="NCBI Taxonomy" id="469799"/>
    <lineage>
        <taxon>Bacteria</taxon>
        <taxon>Bacillati</taxon>
        <taxon>Actinomycetota</taxon>
        <taxon>Actinomycetes</taxon>
        <taxon>Micrococcales</taxon>
        <taxon>Micrococcaceae</taxon>
        <taxon>Nesterenkonia</taxon>
    </lineage>
</organism>
<gene>
    <name evidence="1" type="ORF">RH857_04155</name>
</gene>
<proteinExistence type="predicted"/>
<dbReference type="RefSeq" id="WP_310536716.1">
    <property type="nucleotide sequence ID" value="NZ_BAAAOC010000022.1"/>
</dbReference>
<name>A0ABU1FRP7_9MICC</name>